<dbReference type="SUPFAM" id="SSF47095">
    <property type="entry name" value="HMG-box"/>
    <property type="match status" value="1"/>
</dbReference>
<dbReference type="CDD" id="cd01389">
    <property type="entry name" value="HMG-box_ROX1-like"/>
    <property type="match status" value="1"/>
</dbReference>
<dbReference type="Pfam" id="PF00505">
    <property type="entry name" value="HMG_box"/>
    <property type="match status" value="1"/>
</dbReference>
<evidence type="ECO:0000313" key="5">
    <source>
        <dbReference type="EMBL" id="ORY55665.1"/>
    </source>
</evidence>
<accession>A0A1Y2DAH6</accession>
<evidence type="ECO:0000256" key="1">
    <source>
        <dbReference type="ARBA" id="ARBA00023125"/>
    </source>
</evidence>
<dbReference type="InterPro" id="IPR009071">
    <property type="entry name" value="HMG_box_dom"/>
</dbReference>
<dbReference type="GO" id="GO:0030154">
    <property type="term" value="P:cell differentiation"/>
    <property type="evidence" value="ECO:0007669"/>
    <property type="project" value="TreeGrafter"/>
</dbReference>
<evidence type="ECO:0000256" key="2">
    <source>
        <dbReference type="ARBA" id="ARBA00023163"/>
    </source>
</evidence>
<evidence type="ECO:0000313" key="6">
    <source>
        <dbReference type="Proteomes" id="UP000193689"/>
    </source>
</evidence>
<gene>
    <name evidence="5" type="ORF">BCR38DRAFT_299665</name>
</gene>
<dbReference type="RefSeq" id="XP_040709723.1">
    <property type="nucleotide sequence ID" value="XM_040854537.1"/>
</dbReference>
<feature type="non-terminal residue" evidence="5">
    <location>
        <position position="81"/>
    </location>
</feature>
<dbReference type="PANTHER" id="PTHR10270:SF161">
    <property type="entry name" value="SEX-DETERMINING REGION Y PROTEIN"/>
    <property type="match status" value="1"/>
</dbReference>
<dbReference type="SMART" id="SM00398">
    <property type="entry name" value="HMG"/>
    <property type="match status" value="1"/>
</dbReference>
<dbReference type="AlphaFoldDB" id="A0A1Y2DAH6"/>
<dbReference type="GO" id="GO:0000122">
    <property type="term" value="P:negative regulation of transcription by RNA polymerase II"/>
    <property type="evidence" value="ECO:0007669"/>
    <property type="project" value="TreeGrafter"/>
</dbReference>
<dbReference type="Proteomes" id="UP000193689">
    <property type="component" value="Unassembled WGS sequence"/>
</dbReference>
<feature type="non-terminal residue" evidence="5">
    <location>
        <position position="1"/>
    </location>
</feature>
<dbReference type="PANTHER" id="PTHR10270">
    <property type="entry name" value="SOX TRANSCRIPTION FACTOR"/>
    <property type="match status" value="1"/>
</dbReference>
<dbReference type="InterPro" id="IPR050140">
    <property type="entry name" value="SRY-related_HMG-box_TF-like"/>
</dbReference>
<feature type="DNA-binding region" description="HMG box" evidence="3">
    <location>
        <begin position="1"/>
        <end position="68"/>
    </location>
</feature>
<organism evidence="5 6">
    <name type="scientific">Pseudomassariella vexata</name>
    <dbReference type="NCBI Taxonomy" id="1141098"/>
    <lineage>
        <taxon>Eukaryota</taxon>
        <taxon>Fungi</taxon>
        <taxon>Dikarya</taxon>
        <taxon>Ascomycota</taxon>
        <taxon>Pezizomycotina</taxon>
        <taxon>Sordariomycetes</taxon>
        <taxon>Xylariomycetidae</taxon>
        <taxon>Amphisphaeriales</taxon>
        <taxon>Pseudomassariaceae</taxon>
        <taxon>Pseudomassariella</taxon>
    </lineage>
</organism>
<dbReference type="PROSITE" id="PS50118">
    <property type="entry name" value="HMG_BOX_2"/>
    <property type="match status" value="1"/>
</dbReference>
<keyword evidence="3" id="KW-0539">Nucleus</keyword>
<name>A0A1Y2DAH6_9PEZI</name>
<sequence length="81" mass="9533">PRPANMFILFRVALSKFLRERYEKLTRSQISKIVGNKWAMLSNREKEYWKAKADMFKILHAIAHPGYKYSPSHGKPKSNPK</sequence>
<keyword evidence="1 3" id="KW-0238">DNA-binding</keyword>
<dbReference type="STRING" id="1141098.A0A1Y2DAH6"/>
<dbReference type="GO" id="GO:0001228">
    <property type="term" value="F:DNA-binding transcription activator activity, RNA polymerase II-specific"/>
    <property type="evidence" value="ECO:0007669"/>
    <property type="project" value="TreeGrafter"/>
</dbReference>
<evidence type="ECO:0000259" key="4">
    <source>
        <dbReference type="PROSITE" id="PS50118"/>
    </source>
</evidence>
<dbReference type="GO" id="GO:0000978">
    <property type="term" value="F:RNA polymerase II cis-regulatory region sequence-specific DNA binding"/>
    <property type="evidence" value="ECO:0007669"/>
    <property type="project" value="TreeGrafter"/>
</dbReference>
<dbReference type="OrthoDB" id="2307332at2759"/>
<evidence type="ECO:0000256" key="3">
    <source>
        <dbReference type="PROSITE-ProRule" id="PRU00267"/>
    </source>
</evidence>
<dbReference type="InParanoid" id="A0A1Y2DAH6"/>
<keyword evidence="6" id="KW-1185">Reference proteome</keyword>
<keyword evidence="2" id="KW-0804">Transcription</keyword>
<protein>
    <submittedName>
        <fullName evidence="5">High mobility group box domain-containing protein</fullName>
    </submittedName>
</protein>
<dbReference type="Gene3D" id="1.10.30.10">
    <property type="entry name" value="High mobility group box domain"/>
    <property type="match status" value="1"/>
</dbReference>
<reference evidence="5 6" key="1">
    <citation type="submission" date="2016-07" db="EMBL/GenBank/DDBJ databases">
        <title>Pervasive Adenine N6-methylation of Active Genes in Fungi.</title>
        <authorList>
            <consortium name="DOE Joint Genome Institute"/>
            <person name="Mondo S.J."/>
            <person name="Dannebaum R.O."/>
            <person name="Kuo R.C."/>
            <person name="Labutti K."/>
            <person name="Haridas S."/>
            <person name="Kuo A."/>
            <person name="Salamov A."/>
            <person name="Ahrendt S.R."/>
            <person name="Lipzen A."/>
            <person name="Sullivan W."/>
            <person name="Andreopoulos W.B."/>
            <person name="Clum A."/>
            <person name="Lindquist E."/>
            <person name="Daum C."/>
            <person name="Ramamoorthy G.K."/>
            <person name="Gryganskyi A."/>
            <person name="Culley D."/>
            <person name="Magnuson J.K."/>
            <person name="James T.Y."/>
            <person name="O'Malley M.A."/>
            <person name="Stajich J.E."/>
            <person name="Spatafora J.W."/>
            <person name="Visel A."/>
            <person name="Grigoriev I.V."/>
        </authorList>
    </citation>
    <scope>NUCLEOTIDE SEQUENCE [LARGE SCALE GENOMIC DNA]</scope>
    <source>
        <strain evidence="5 6">CBS 129021</strain>
    </source>
</reference>
<dbReference type="GO" id="GO:0005634">
    <property type="term" value="C:nucleus"/>
    <property type="evidence" value="ECO:0007669"/>
    <property type="project" value="UniProtKB-UniRule"/>
</dbReference>
<dbReference type="EMBL" id="MCFJ01000026">
    <property type="protein sequence ID" value="ORY55665.1"/>
    <property type="molecule type" value="Genomic_DNA"/>
</dbReference>
<feature type="domain" description="HMG box" evidence="4">
    <location>
        <begin position="1"/>
        <end position="68"/>
    </location>
</feature>
<comment type="caution">
    <text evidence="5">The sequence shown here is derived from an EMBL/GenBank/DDBJ whole genome shotgun (WGS) entry which is preliminary data.</text>
</comment>
<dbReference type="InterPro" id="IPR036910">
    <property type="entry name" value="HMG_box_dom_sf"/>
</dbReference>
<proteinExistence type="predicted"/>
<dbReference type="GeneID" id="63770749"/>